<keyword evidence="1" id="KW-1133">Transmembrane helix</keyword>
<sequence length="538" mass="59748">MKIRSDIVRTYQSIHTWTGITTGLLLFICFFAGALTMFQQSLQSWAEAPRVSLPALADSERDALIHQAMATSTQAAKGFTLHLHDATAPLSWSDTAPAHLLDQETLNYASLDDRGELLVEQYPVVHVADLIDELHRTAGIPGVVGHESLGVLVMGVISVLYFLALVSGFIFLLPTMARSFLALREGKGRFRWLLDTHNLVGVTSLPFHLLIALTVVVFAFHDDFYNGLSVIYGDQPMFPPASTPALPDNVQSSLHPLQTYLSRAAELMPGQQVSTLKFQDLAGQRPSLLMYLTSDEHLQISPQGNMLVLQPYTLDLIYSTWPEGDESLWGRLVNSFFALHFGSYGGEWVRWIYFLLGLGGAYLFYSGNLLWLSKRRQQKHYPQARLNHLAALTYGVSFGCMAGIAAAMLAGRWLAPLFDNLNLLYLSSYYLVFVAALLLAFFCSGEAARVPLLRLTAALYLLIPLSSVLAGIASPDQPLWPDAASMAVELCMLLFALGLAYRSLITDGFHKQQQNEQQHKQQNKQHDQEHALLHDNVV</sequence>
<keyword evidence="1" id="KW-0812">Transmembrane</keyword>
<dbReference type="Proteomes" id="UP001147830">
    <property type="component" value="Unassembled WGS sequence"/>
</dbReference>
<feature type="transmembrane region" description="Helical" evidence="1">
    <location>
        <begin position="455"/>
        <end position="473"/>
    </location>
</feature>
<feature type="transmembrane region" description="Helical" evidence="1">
    <location>
        <begin position="423"/>
        <end position="443"/>
    </location>
</feature>
<dbReference type="PANTHER" id="PTHR34219:SF9">
    <property type="entry name" value="IRON-REGULATED INNER MEMBRANE PROTEIN"/>
    <property type="match status" value="1"/>
</dbReference>
<accession>A0A9X2WEY5</accession>
<dbReference type="AlphaFoldDB" id="A0A9X2WEY5"/>
<protein>
    <submittedName>
        <fullName evidence="2">PepSY domain-containing protein</fullName>
    </submittedName>
</protein>
<feature type="transmembrane region" description="Helical" evidence="1">
    <location>
        <begin position="198"/>
        <end position="220"/>
    </location>
</feature>
<dbReference type="PANTHER" id="PTHR34219">
    <property type="entry name" value="IRON-REGULATED INNER MEMBRANE PROTEIN-RELATED"/>
    <property type="match status" value="1"/>
</dbReference>
<keyword evidence="1" id="KW-0472">Membrane</keyword>
<dbReference type="RefSeq" id="WP_260976068.1">
    <property type="nucleotide sequence ID" value="NZ_JAOANI010000015.1"/>
</dbReference>
<keyword evidence="3" id="KW-1185">Reference proteome</keyword>
<dbReference type="InterPro" id="IPR005625">
    <property type="entry name" value="PepSY-ass_TM"/>
</dbReference>
<feature type="transmembrane region" description="Helical" evidence="1">
    <location>
        <begin position="20"/>
        <end position="38"/>
    </location>
</feature>
<name>A0A9X2WEY5_9GAMM</name>
<organism evidence="2 3">
    <name type="scientific">Thalassolituus pacificus</name>
    <dbReference type="NCBI Taxonomy" id="2975440"/>
    <lineage>
        <taxon>Bacteria</taxon>
        <taxon>Pseudomonadati</taxon>
        <taxon>Pseudomonadota</taxon>
        <taxon>Gammaproteobacteria</taxon>
        <taxon>Oceanospirillales</taxon>
        <taxon>Oceanospirillaceae</taxon>
        <taxon>Thalassolituus</taxon>
    </lineage>
</organism>
<gene>
    <name evidence="2" type="ORF">NYR02_09205</name>
</gene>
<feature type="transmembrane region" description="Helical" evidence="1">
    <location>
        <begin position="479"/>
        <end position="501"/>
    </location>
</feature>
<feature type="transmembrane region" description="Helical" evidence="1">
    <location>
        <begin position="391"/>
        <end position="411"/>
    </location>
</feature>
<feature type="transmembrane region" description="Helical" evidence="1">
    <location>
        <begin position="151"/>
        <end position="177"/>
    </location>
</feature>
<feature type="transmembrane region" description="Helical" evidence="1">
    <location>
        <begin position="351"/>
        <end position="371"/>
    </location>
</feature>
<evidence type="ECO:0000313" key="3">
    <source>
        <dbReference type="Proteomes" id="UP001147830"/>
    </source>
</evidence>
<dbReference type="Pfam" id="PF03929">
    <property type="entry name" value="PepSY_TM"/>
    <property type="match status" value="1"/>
</dbReference>
<reference evidence="2" key="1">
    <citation type="journal article" date="2022" name="Front. Microbiol.">
        <title>Genome-based taxonomic rearrangement of Oceanobacter-related bacteria including the description of Thalassolituus hydrocarbonoclasticus sp. nov. and Thalassolituus pacificus sp. nov. and emended description of the genus Thalassolituus.</title>
        <authorList>
            <person name="Dong C."/>
            <person name="Wei L."/>
            <person name="Wang J."/>
            <person name="Lai Q."/>
            <person name="Huang Z."/>
            <person name="Shao Z."/>
        </authorList>
    </citation>
    <scope>NUCLEOTIDE SEQUENCE</scope>
    <source>
        <strain evidence="2">59MF3M-4</strain>
    </source>
</reference>
<evidence type="ECO:0000313" key="2">
    <source>
        <dbReference type="EMBL" id="MCT7359196.1"/>
    </source>
</evidence>
<dbReference type="EMBL" id="JAOANI010000015">
    <property type="protein sequence ID" value="MCT7359196.1"/>
    <property type="molecule type" value="Genomic_DNA"/>
</dbReference>
<proteinExistence type="predicted"/>
<reference evidence="2" key="2">
    <citation type="submission" date="2022-08" db="EMBL/GenBank/DDBJ databases">
        <authorList>
            <person name="Dong C."/>
        </authorList>
    </citation>
    <scope>NUCLEOTIDE SEQUENCE</scope>
    <source>
        <strain evidence="2">59MF3M-4</strain>
    </source>
</reference>
<comment type="caution">
    <text evidence="2">The sequence shown here is derived from an EMBL/GenBank/DDBJ whole genome shotgun (WGS) entry which is preliminary data.</text>
</comment>
<evidence type="ECO:0000256" key="1">
    <source>
        <dbReference type="SAM" id="Phobius"/>
    </source>
</evidence>